<feature type="binding site" evidence="14">
    <location>
        <position position="347"/>
    </location>
    <ligand>
        <name>Zn(2+)</name>
        <dbReference type="ChEBI" id="CHEBI:29105"/>
        <note>catalytic</note>
    </ligand>
</feature>
<comment type="cofactor">
    <cofactor evidence="14">
        <name>Zn(2+)</name>
        <dbReference type="ChEBI" id="CHEBI:29105"/>
    </cofactor>
    <text evidence="14">Binds 1 zinc ion per subunit.</text>
</comment>
<accession>A0A401HQR6</accession>
<dbReference type="InterPro" id="IPR004154">
    <property type="entry name" value="Anticodon-bd"/>
</dbReference>
<evidence type="ECO:0000313" key="16">
    <source>
        <dbReference type="EMBL" id="GBF36542.1"/>
    </source>
</evidence>
<evidence type="ECO:0000256" key="4">
    <source>
        <dbReference type="ARBA" id="ARBA00022598"/>
    </source>
</evidence>
<dbReference type="InterPro" id="IPR002320">
    <property type="entry name" value="Thr-tRNA-ligase_IIa"/>
</dbReference>
<dbReference type="Gene3D" id="3.40.50.800">
    <property type="entry name" value="Anticodon-binding domain"/>
    <property type="match status" value="1"/>
</dbReference>
<dbReference type="InterPro" id="IPR023509">
    <property type="entry name" value="DTD-like_sf"/>
</dbReference>
<dbReference type="GO" id="GO:0006435">
    <property type="term" value="P:threonyl-tRNA aminoacylation"/>
    <property type="evidence" value="ECO:0007669"/>
    <property type="project" value="UniProtKB-UniRule"/>
</dbReference>
<dbReference type="FunFam" id="3.50.80.10:FF:000004">
    <property type="entry name" value="Threonine--tRNA ligase"/>
    <property type="match status" value="1"/>
</dbReference>
<comment type="similarity">
    <text evidence="13">Belongs to the class-II aminoacyl-tRNA synthetase family. Archaea-specific ThrRS editing domain subfamily.</text>
</comment>
<evidence type="ECO:0000256" key="9">
    <source>
        <dbReference type="ARBA" id="ARBA00022884"/>
    </source>
</evidence>
<keyword evidence="17" id="KW-1185">Reference proteome</keyword>
<dbReference type="GO" id="GO:0000049">
    <property type="term" value="F:tRNA binding"/>
    <property type="evidence" value="ECO:0007669"/>
    <property type="project" value="UniProtKB-KW"/>
</dbReference>
<feature type="binding site" evidence="14">
    <location>
        <position position="295"/>
    </location>
    <ligand>
        <name>Zn(2+)</name>
        <dbReference type="ChEBI" id="CHEBI:29105"/>
        <note>catalytic</note>
    </ligand>
</feature>
<dbReference type="InterPro" id="IPR015011">
    <property type="entry name" value="Threonyl-tRNA_syn_edit_dom_arc"/>
</dbReference>
<dbReference type="PANTHER" id="PTHR11451:SF44">
    <property type="entry name" value="THREONINE--TRNA LIGASE, CHLOROPLASTIC_MITOCHONDRIAL 2"/>
    <property type="match status" value="1"/>
</dbReference>
<comment type="subunit">
    <text evidence="14">Homodimer.</text>
</comment>
<keyword evidence="11 14" id="KW-0030">Aminoacyl-tRNA synthetase</keyword>
<dbReference type="PROSITE" id="PS50862">
    <property type="entry name" value="AA_TRNA_LIGASE_II"/>
    <property type="match status" value="1"/>
</dbReference>
<dbReference type="InterPro" id="IPR006195">
    <property type="entry name" value="aa-tRNA-synth_II"/>
</dbReference>
<dbReference type="SUPFAM" id="SSF52954">
    <property type="entry name" value="Class II aaRS ABD-related"/>
    <property type="match status" value="1"/>
</dbReference>
<dbReference type="SUPFAM" id="SSF55681">
    <property type="entry name" value="Class II aaRS and biotin synthetases"/>
    <property type="match status" value="1"/>
</dbReference>
<name>A0A401HQR6_9EURY</name>
<evidence type="ECO:0000256" key="7">
    <source>
        <dbReference type="ARBA" id="ARBA00022833"/>
    </source>
</evidence>
<keyword evidence="9 14" id="KW-0694">RNA-binding</keyword>
<organism evidence="16 17">
    <name type="scientific">Methanofervidicoccus abyssi</name>
    <dbReference type="NCBI Taxonomy" id="2082189"/>
    <lineage>
        <taxon>Archaea</taxon>
        <taxon>Methanobacteriati</taxon>
        <taxon>Methanobacteriota</taxon>
        <taxon>Methanomada group</taxon>
        <taxon>Methanococci</taxon>
        <taxon>Methanococcales</taxon>
        <taxon>Methanofervidicoccus</taxon>
    </lineage>
</organism>
<evidence type="ECO:0000259" key="15">
    <source>
        <dbReference type="PROSITE" id="PS50862"/>
    </source>
</evidence>
<evidence type="ECO:0000256" key="1">
    <source>
        <dbReference type="ARBA" id="ARBA00004496"/>
    </source>
</evidence>
<evidence type="ECO:0000313" key="17">
    <source>
        <dbReference type="Proteomes" id="UP000290527"/>
    </source>
</evidence>
<dbReference type="InterPro" id="IPR045864">
    <property type="entry name" value="aa-tRNA-synth_II/BPL/LPL"/>
</dbReference>
<keyword evidence="10 14" id="KW-0648">Protein biosynthesis</keyword>
<dbReference type="EMBL" id="BFAX01000003">
    <property type="protein sequence ID" value="GBF36542.1"/>
    <property type="molecule type" value="Genomic_DNA"/>
</dbReference>
<proteinExistence type="inferred from homology"/>
<comment type="caution">
    <text evidence="16">The sequence shown here is derived from an EMBL/GenBank/DDBJ whole genome shotgun (WGS) entry which is preliminary data.</text>
</comment>
<dbReference type="InterPro" id="IPR036621">
    <property type="entry name" value="Anticodon-bd_dom_sf"/>
</dbReference>
<dbReference type="GO" id="GO:0008270">
    <property type="term" value="F:zinc ion binding"/>
    <property type="evidence" value="ECO:0007669"/>
    <property type="project" value="InterPro"/>
</dbReference>
<comment type="caution">
    <text evidence="14">Lacks conserved residue(s) required for the propagation of feature annotation.</text>
</comment>
<evidence type="ECO:0000256" key="13">
    <source>
        <dbReference type="ARBA" id="ARBA00060816"/>
    </source>
</evidence>
<feature type="domain" description="Aminoacyl-transfer RNA synthetases class-II family profile" evidence="15">
    <location>
        <begin position="227"/>
        <end position="499"/>
    </location>
</feature>
<dbReference type="GO" id="GO:0005737">
    <property type="term" value="C:cytoplasm"/>
    <property type="evidence" value="ECO:0007669"/>
    <property type="project" value="UniProtKB-SubCell"/>
</dbReference>
<comment type="catalytic activity">
    <reaction evidence="12 14">
        <text>tRNA(Thr) + L-threonine + ATP = L-threonyl-tRNA(Thr) + AMP + diphosphate + H(+)</text>
        <dbReference type="Rhea" id="RHEA:24624"/>
        <dbReference type="Rhea" id="RHEA-COMP:9670"/>
        <dbReference type="Rhea" id="RHEA-COMP:9704"/>
        <dbReference type="ChEBI" id="CHEBI:15378"/>
        <dbReference type="ChEBI" id="CHEBI:30616"/>
        <dbReference type="ChEBI" id="CHEBI:33019"/>
        <dbReference type="ChEBI" id="CHEBI:57926"/>
        <dbReference type="ChEBI" id="CHEBI:78442"/>
        <dbReference type="ChEBI" id="CHEBI:78534"/>
        <dbReference type="ChEBI" id="CHEBI:456215"/>
        <dbReference type="EC" id="6.1.1.3"/>
    </reaction>
</comment>
<keyword evidence="8 14" id="KW-0067">ATP-binding</keyword>
<dbReference type="HAMAP" id="MF_00184">
    <property type="entry name" value="Thr_tRNA_synth"/>
    <property type="match status" value="1"/>
</dbReference>
<evidence type="ECO:0000256" key="2">
    <source>
        <dbReference type="ARBA" id="ARBA00022490"/>
    </source>
</evidence>
<evidence type="ECO:0000256" key="11">
    <source>
        <dbReference type="ARBA" id="ARBA00023146"/>
    </source>
</evidence>
<evidence type="ECO:0000256" key="5">
    <source>
        <dbReference type="ARBA" id="ARBA00022723"/>
    </source>
</evidence>
<dbReference type="RefSeq" id="WP_131007308.1">
    <property type="nucleotide sequence ID" value="NZ_BFAX01000003.1"/>
</dbReference>
<dbReference type="Pfam" id="PF08915">
    <property type="entry name" value="tRNA-Thr_ED"/>
    <property type="match status" value="1"/>
</dbReference>
<dbReference type="EC" id="6.1.1.3" evidence="14"/>
<dbReference type="GO" id="GO:0002161">
    <property type="term" value="F:aminoacyl-tRNA deacylase activity"/>
    <property type="evidence" value="ECO:0007669"/>
    <property type="project" value="UniProtKB-ARBA"/>
</dbReference>
<keyword evidence="2 14" id="KW-0963">Cytoplasm</keyword>
<dbReference type="Pfam" id="PF03129">
    <property type="entry name" value="HGTP_anticodon"/>
    <property type="match status" value="1"/>
</dbReference>
<dbReference type="OrthoDB" id="372136at2157"/>
<dbReference type="NCBIfam" id="TIGR00418">
    <property type="entry name" value="thrS"/>
    <property type="match status" value="1"/>
</dbReference>
<feature type="binding site" evidence="14">
    <location>
        <position position="471"/>
    </location>
    <ligand>
        <name>Zn(2+)</name>
        <dbReference type="ChEBI" id="CHEBI:29105"/>
        <note>catalytic</note>
    </ligand>
</feature>
<dbReference type="PANTHER" id="PTHR11451">
    <property type="entry name" value="THREONINE-TRNA LIGASE"/>
    <property type="match status" value="1"/>
</dbReference>
<comment type="subcellular location">
    <subcellularLocation>
        <location evidence="1 14">Cytoplasm</location>
    </subcellularLocation>
</comment>
<evidence type="ECO:0000256" key="12">
    <source>
        <dbReference type="ARBA" id="ARBA00049515"/>
    </source>
</evidence>
<dbReference type="FunFam" id="3.30.930.10:FF:000076">
    <property type="entry name" value="Threonine--tRNA ligase"/>
    <property type="match status" value="1"/>
</dbReference>
<dbReference type="CDD" id="cd00860">
    <property type="entry name" value="ThrRS_anticodon"/>
    <property type="match status" value="1"/>
</dbReference>
<dbReference type="AlphaFoldDB" id="A0A401HQR6"/>
<dbReference type="NCBIfam" id="NF003068">
    <property type="entry name" value="PRK03991.1"/>
    <property type="match status" value="1"/>
</dbReference>
<keyword evidence="3 14" id="KW-0820">tRNA-binding</keyword>
<evidence type="ECO:0000256" key="3">
    <source>
        <dbReference type="ARBA" id="ARBA00022555"/>
    </source>
</evidence>
<dbReference type="Gene3D" id="3.50.80.10">
    <property type="entry name" value="D-tyrosyl-tRNA(Tyr) deacylase"/>
    <property type="match status" value="1"/>
</dbReference>
<keyword evidence="7 14" id="KW-0862">Zinc</keyword>
<dbReference type="Proteomes" id="UP000290527">
    <property type="component" value="Unassembled WGS sequence"/>
</dbReference>
<evidence type="ECO:0000256" key="8">
    <source>
        <dbReference type="ARBA" id="ARBA00022840"/>
    </source>
</evidence>
<protein>
    <recommendedName>
        <fullName evidence="14">Threonine--tRNA ligase</fullName>
        <ecNumber evidence="14">6.1.1.3</ecNumber>
    </recommendedName>
    <alternativeName>
        <fullName evidence="14">Threonyl-tRNA synthetase</fullName>
        <shortName evidence="14">ThrRS</shortName>
    </alternativeName>
</protein>
<keyword evidence="4 14" id="KW-0436">Ligase</keyword>
<evidence type="ECO:0000256" key="10">
    <source>
        <dbReference type="ARBA" id="ARBA00022917"/>
    </source>
</evidence>
<dbReference type="FunFam" id="3.40.50.800:FF:000001">
    <property type="entry name" value="Threonine--tRNA ligase"/>
    <property type="match status" value="1"/>
</dbReference>
<keyword evidence="6 14" id="KW-0547">Nucleotide-binding</keyword>
<dbReference type="GO" id="GO:0004829">
    <property type="term" value="F:threonine-tRNA ligase activity"/>
    <property type="evidence" value="ECO:0007669"/>
    <property type="project" value="UniProtKB-UniRule"/>
</dbReference>
<gene>
    <name evidence="14" type="primary">thrS</name>
    <name evidence="16" type="ORF">MHHB_P0772</name>
</gene>
<dbReference type="GO" id="GO:0005524">
    <property type="term" value="F:ATP binding"/>
    <property type="evidence" value="ECO:0007669"/>
    <property type="project" value="UniProtKB-UniRule"/>
</dbReference>
<evidence type="ECO:0000256" key="6">
    <source>
        <dbReference type="ARBA" id="ARBA00022741"/>
    </source>
</evidence>
<dbReference type="Gene3D" id="3.30.930.10">
    <property type="entry name" value="Bira Bifunctional Protein, Domain 2"/>
    <property type="match status" value="1"/>
</dbReference>
<dbReference type="InterPro" id="IPR002314">
    <property type="entry name" value="aa-tRNA-synt_IIb"/>
</dbReference>
<sequence>MKLLLIHSDYLEFKATEKTKIAEDTDRLEGKMEECLTVFTAVEKGDEKNQEIIVKNALDEIIKVAKNLKVNNIVVYPYAHLSSDLASPKVAKEILIEMEKRLKEVGYNVLRAPFGWYKSFKISCKGHPLSELSRKITCDMKERDEKEKEKSESKIYLLDVDGEELVELREDNIDEVIKDEDLKALAYKELGIKGKGEEKGEPPHVKYIREKEICDYEPSSDSGHFRWYPKGKLIRDLLEDYVYKIVVEYGGMPVETPVMYNLENRAIREHADKFGERQYRFTQGDRELMLRFAACFGQFMMKRDMYILPRYLPLKLYELSTYSFRYEQRGELVGLKRLRAFTMPDMHTVCLDMEQAMEEFENQFWMCLKTGEDLNIPYSVIFRFTEDFFQENRKWFFKLAKKYKEKYKKDVLIELLPERKHYWVGKADMAVIDSLGRPIENPTVQIDIESAKRFEIKVHDGDKEVYPVILHCSPTGSIERVICALLEKAYKDLEKGKLPILPLWLSPVQVRVIPVSETHKNYALEIVNKLRENNIRADLDDRDESVGKKIRNAGKDWIPYVIVIGNREVEENILTVTVREKSTLKSNHKEKMKVDELIKRIKEETKEYPYRPLTLPKYCSLQPIFK</sequence>
<dbReference type="InterPro" id="IPR047246">
    <property type="entry name" value="ThrRS_anticodon"/>
</dbReference>
<reference evidence="16 17" key="1">
    <citation type="journal article" date="2019" name="Int. J. Syst. Evol. Microbiol.">
        <title>Methanofervidicoccus abyssi gen. nov., sp. nov., a hydrogenotrophic methanogen, isolated from a hydrothermal vent chimney in the Mid-Cayman Spreading Center, the Caribbean Sea.</title>
        <authorList>
            <person name="Sakai S."/>
            <person name="Takaki Y."/>
            <person name="Miyazaki M."/>
            <person name="Ogawara M."/>
            <person name="Yanagawa K."/>
            <person name="Miyazaki J."/>
            <person name="Takai K."/>
        </authorList>
    </citation>
    <scope>NUCLEOTIDE SEQUENCE [LARGE SCALE GENOMIC DNA]</scope>
    <source>
        <strain evidence="16 17">HHB</strain>
    </source>
</reference>
<dbReference type="PRINTS" id="PR01047">
    <property type="entry name" value="TRNASYNTHTHR"/>
</dbReference>
<keyword evidence="5 14" id="KW-0479">Metal-binding</keyword>
<evidence type="ECO:0000256" key="14">
    <source>
        <dbReference type="HAMAP-Rule" id="MF_00184"/>
    </source>
</evidence>
<dbReference type="Pfam" id="PF00587">
    <property type="entry name" value="tRNA-synt_2b"/>
    <property type="match status" value="1"/>
</dbReference>